<dbReference type="Gene3D" id="1.10.260.40">
    <property type="entry name" value="lambda repressor-like DNA-binding domains"/>
    <property type="match status" value="1"/>
</dbReference>
<dbReference type="AlphaFoldDB" id="A0A6A0BCH6"/>
<sequence>MWKLLIDKKMSMFDLRKATKIAPNTMTKIRKEQTVNLEILCRICEVLDCDFGDIVTYQKEEKIKCL</sequence>
<evidence type="ECO:0000313" key="2">
    <source>
        <dbReference type="EMBL" id="GFH43072.1"/>
    </source>
</evidence>
<evidence type="ECO:0000259" key="1">
    <source>
        <dbReference type="Pfam" id="PF13443"/>
    </source>
</evidence>
<protein>
    <submittedName>
        <fullName evidence="2">Transcriptional regulator</fullName>
    </submittedName>
</protein>
<dbReference type="RefSeq" id="WP_267130241.1">
    <property type="nucleotide sequence ID" value="NZ_BLLI01000054.1"/>
</dbReference>
<keyword evidence="3" id="KW-1185">Reference proteome</keyword>
<feature type="domain" description="HTH cro/C1-type" evidence="1">
    <location>
        <begin position="1"/>
        <end position="60"/>
    </location>
</feature>
<dbReference type="GO" id="GO:0003677">
    <property type="term" value="F:DNA binding"/>
    <property type="evidence" value="ECO:0007669"/>
    <property type="project" value="InterPro"/>
</dbReference>
<dbReference type="EMBL" id="BLLI01000054">
    <property type="protein sequence ID" value="GFH43072.1"/>
    <property type="molecule type" value="Genomic_DNA"/>
</dbReference>
<evidence type="ECO:0000313" key="3">
    <source>
        <dbReference type="Proteomes" id="UP000480303"/>
    </source>
</evidence>
<dbReference type="SUPFAM" id="SSF47413">
    <property type="entry name" value="lambda repressor-like DNA-binding domains"/>
    <property type="match status" value="1"/>
</dbReference>
<organism evidence="2 3">
    <name type="scientific">Pseudolactococcus hodotermopsidis</name>
    <dbReference type="NCBI Taxonomy" id="2709157"/>
    <lineage>
        <taxon>Bacteria</taxon>
        <taxon>Bacillati</taxon>
        <taxon>Bacillota</taxon>
        <taxon>Bacilli</taxon>
        <taxon>Lactobacillales</taxon>
        <taxon>Streptococcaceae</taxon>
        <taxon>Pseudolactococcus</taxon>
    </lineage>
</organism>
<comment type="caution">
    <text evidence="2">The sequence shown here is derived from an EMBL/GenBank/DDBJ whole genome shotgun (WGS) entry which is preliminary data.</text>
</comment>
<dbReference type="Proteomes" id="UP000480303">
    <property type="component" value="Unassembled WGS sequence"/>
</dbReference>
<proteinExistence type="predicted"/>
<accession>A0A6A0BCH6</accession>
<name>A0A6A0BCH6_9LACT</name>
<reference evidence="2 3" key="1">
    <citation type="submission" date="2020-02" db="EMBL/GenBank/DDBJ databases">
        <title>Draft genome sequence of Lactococcus sp. Hs30E4-3.</title>
        <authorList>
            <person name="Noda S."/>
            <person name="Yuki M."/>
            <person name="Ohkuma M."/>
        </authorList>
    </citation>
    <scope>NUCLEOTIDE SEQUENCE [LARGE SCALE GENOMIC DNA]</scope>
    <source>
        <strain evidence="2 3">Hs30E4-3</strain>
    </source>
</reference>
<gene>
    <name evidence="2" type="ORF">Hs30E_16230</name>
</gene>
<dbReference type="InterPro" id="IPR010982">
    <property type="entry name" value="Lambda_DNA-bd_dom_sf"/>
</dbReference>
<dbReference type="Pfam" id="PF13443">
    <property type="entry name" value="HTH_26"/>
    <property type="match status" value="1"/>
</dbReference>
<dbReference type="InterPro" id="IPR001387">
    <property type="entry name" value="Cro/C1-type_HTH"/>
</dbReference>